<dbReference type="Proteomes" id="UP000247702">
    <property type="component" value="Unassembled WGS sequence"/>
</dbReference>
<dbReference type="PANTHER" id="PTHR44329">
    <property type="entry name" value="SERINE/THREONINE-PROTEIN KINASE TNNI3K-RELATED"/>
    <property type="match status" value="1"/>
</dbReference>
<protein>
    <recommendedName>
        <fullName evidence="1">non-specific serine/threonine protein kinase</fullName>
        <ecNumber evidence="1">2.7.11.1</ecNumber>
    </recommendedName>
</protein>
<evidence type="ECO:0000256" key="1">
    <source>
        <dbReference type="ARBA" id="ARBA00012513"/>
    </source>
</evidence>
<dbReference type="EMBL" id="BEXD01003814">
    <property type="protein sequence ID" value="GBC02158.1"/>
    <property type="molecule type" value="Genomic_DNA"/>
</dbReference>
<sequence>MELEFISKNFANWTSGNEIIDNFIQEKQLSSVEYRKYIALFEWIPYGKFIEIKEINKSIATAIWKEGPLWYYENDEEWIRSSTYEEVILRFLYDSENITDEFINKVKSYFLGSGNYGISQNPDTKDYVLVFNKESFESHCCKKCGDIYKYNHLDYKDYSQYCKDNEYKWCKSCHINHLKNNYTNWASGNEKIDNFIQQRRLNIKTSFDLIFEWIPFNEFIEIKEIRKDGFSVAIWKEGPLRYDIIEKEWMKESYKKVALKYLSNLQNITDEFLKEVTVLYDSYGISQNPNTKDYILVIHHEYYKKYCVKCDKEYIKPDHNWCESCQINYLKNNFINWSSGNEKIDEFIQKMQLKISNESSNVFEWIPYNEFIDIKEIGYTTAIWKEGPLYFDINKMRWMRTTYGKVCLKYLSQEDTDEFINKGESVLTNEICYGVSQNPVTKDYILVFKNDYFDDYCEKCGNKYENTSCNNSMYCENKHRWCKCRSEYLKNDFTNWTSGNEKIDSLIQKYQLKYNGHSTVFEWIPYDKFININKIGEDGLAISIWTDGPLYYNYLNRKYKRKLNKKVILKYLSNSQNINNEFLSEINYLIEKGYGISQDPNTKDYILILQLKYYCEKCGKEYDNEFEINTKSCMLCQISHENKKINDLIQEMKLNIDHKASNSIIFEWIPYDQFDDIKEIGKGGFSIVYSAIWKDGSLCYIVGDWEREPNKKVALKCLHNSQNFLDEFINKVKAYPNQKINNILKIYGISQNPDTKDYIMVLEYAEGGNFNNYLDKNYEKFDWFNGLRVLKDVFNGLSKIHQKQMIHRDLHIGNVLFTKIHDDKYRYLGSDSIFYIEFLRMLDHKYEVRDSACVSDMELCRRIDDINETNIYGVIPYVAPEILKGKPYTQAADIYSFGMIMYVIATGRQPFINCAHDEILILNINNGIRPEVNEKLVPKCYIDLMKRCWDLSPDNRPNSLEINEIIELFYNSLDQEFKKEQQHYEIEKQFKETQEYRKENFLTLNNNKSTIHAQAVYTSRLLNPFTKKLS</sequence>
<dbReference type="GO" id="GO:0004674">
    <property type="term" value="F:protein serine/threonine kinase activity"/>
    <property type="evidence" value="ECO:0007669"/>
    <property type="project" value="UniProtKB-KW"/>
</dbReference>
<dbReference type="SUPFAM" id="SSF56112">
    <property type="entry name" value="Protein kinase-like (PK-like)"/>
    <property type="match status" value="1"/>
</dbReference>
<evidence type="ECO:0000256" key="7">
    <source>
        <dbReference type="ARBA" id="ARBA00047899"/>
    </source>
</evidence>
<dbReference type="InterPro" id="IPR051681">
    <property type="entry name" value="Ser/Thr_Kinases-Pseudokinases"/>
</dbReference>
<comment type="catalytic activity">
    <reaction evidence="8">
        <text>L-seryl-[protein] + ATP = O-phospho-L-seryl-[protein] + ADP + H(+)</text>
        <dbReference type="Rhea" id="RHEA:17989"/>
        <dbReference type="Rhea" id="RHEA-COMP:9863"/>
        <dbReference type="Rhea" id="RHEA-COMP:11604"/>
        <dbReference type="ChEBI" id="CHEBI:15378"/>
        <dbReference type="ChEBI" id="CHEBI:29999"/>
        <dbReference type="ChEBI" id="CHEBI:30616"/>
        <dbReference type="ChEBI" id="CHEBI:83421"/>
        <dbReference type="ChEBI" id="CHEBI:456216"/>
        <dbReference type="EC" id="2.7.11.1"/>
    </reaction>
</comment>
<dbReference type="Gene3D" id="1.10.510.10">
    <property type="entry name" value="Transferase(Phosphotransferase) domain 1"/>
    <property type="match status" value="1"/>
</dbReference>
<dbReference type="PROSITE" id="PS50011">
    <property type="entry name" value="PROTEIN_KINASE_DOM"/>
    <property type="match status" value="1"/>
</dbReference>
<reference evidence="10 11" key="1">
    <citation type="submission" date="2017-11" db="EMBL/GenBank/DDBJ databases">
        <title>The genome of Rhizophagus clarus HR1 reveals common genetic basis of auxotrophy among arbuscular mycorrhizal fungi.</title>
        <authorList>
            <person name="Kobayashi Y."/>
        </authorList>
    </citation>
    <scope>NUCLEOTIDE SEQUENCE [LARGE SCALE GENOMIC DNA]</scope>
    <source>
        <strain evidence="10 11">HR1</strain>
    </source>
</reference>
<keyword evidence="11" id="KW-1185">Reference proteome</keyword>
<evidence type="ECO:0000259" key="9">
    <source>
        <dbReference type="PROSITE" id="PS50011"/>
    </source>
</evidence>
<dbReference type="EC" id="2.7.11.1" evidence="1"/>
<comment type="catalytic activity">
    <reaction evidence="7">
        <text>L-threonyl-[protein] + ATP = O-phospho-L-threonyl-[protein] + ADP + H(+)</text>
        <dbReference type="Rhea" id="RHEA:46608"/>
        <dbReference type="Rhea" id="RHEA-COMP:11060"/>
        <dbReference type="Rhea" id="RHEA-COMP:11605"/>
        <dbReference type="ChEBI" id="CHEBI:15378"/>
        <dbReference type="ChEBI" id="CHEBI:30013"/>
        <dbReference type="ChEBI" id="CHEBI:30616"/>
        <dbReference type="ChEBI" id="CHEBI:61977"/>
        <dbReference type="ChEBI" id="CHEBI:456216"/>
        <dbReference type="EC" id="2.7.11.1"/>
    </reaction>
</comment>
<keyword evidence="5" id="KW-0418">Kinase</keyword>
<organism evidence="10 11">
    <name type="scientific">Rhizophagus clarus</name>
    <dbReference type="NCBI Taxonomy" id="94130"/>
    <lineage>
        <taxon>Eukaryota</taxon>
        <taxon>Fungi</taxon>
        <taxon>Fungi incertae sedis</taxon>
        <taxon>Mucoromycota</taxon>
        <taxon>Glomeromycotina</taxon>
        <taxon>Glomeromycetes</taxon>
        <taxon>Glomerales</taxon>
        <taxon>Glomeraceae</taxon>
        <taxon>Rhizophagus</taxon>
    </lineage>
</organism>
<dbReference type="Pfam" id="PF07714">
    <property type="entry name" value="PK_Tyr_Ser-Thr"/>
    <property type="match status" value="1"/>
</dbReference>
<dbReference type="PANTHER" id="PTHR44329:SF285">
    <property type="entry name" value="V-MOS MOLONEY MURINE SARCOMA VIRAL ONCO HOMOLOG"/>
    <property type="match status" value="1"/>
</dbReference>
<dbReference type="InterPro" id="IPR000719">
    <property type="entry name" value="Prot_kinase_dom"/>
</dbReference>
<feature type="domain" description="Protein kinase" evidence="9">
    <location>
        <begin position="674"/>
        <end position="970"/>
    </location>
</feature>
<evidence type="ECO:0000313" key="11">
    <source>
        <dbReference type="Proteomes" id="UP000247702"/>
    </source>
</evidence>
<gene>
    <name evidence="10" type="ORF">RclHR1_04490004</name>
</gene>
<comment type="caution">
    <text evidence="10">The sequence shown here is derived from an EMBL/GenBank/DDBJ whole genome shotgun (WGS) entry which is preliminary data.</text>
</comment>
<keyword evidence="2" id="KW-0723">Serine/threonine-protein kinase</keyword>
<dbReference type="InterPro" id="IPR011009">
    <property type="entry name" value="Kinase-like_dom_sf"/>
</dbReference>
<keyword evidence="3" id="KW-0808">Transferase</keyword>
<evidence type="ECO:0000256" key="4">
    <source>
        <dbReference type="ARBA" id="ARBA00022741"/>
    </source>
</evidence>
<evidence type="ECO:0000256" key="5">
    <source>
        <dbReference type="ARBA" id="ARBA00022777"/>
    </source>
</evidence>
<keyword evidence="4" id="KW-0547">Nucleotide-binding</keyword>
<keyword evidence="6" id="KW-0067">ATP-binding</keyword>
<accession>A0A2Z6RHC4</accession>
<evidence type="ECO:0000256" key="6">
    <source>
        <dbReference type="ARBA" id="ARBA00022840"/>
    </source>
</evidence>
<dbReference type="InterPro" id="IPR001245">
    <property type="entry name" value="Ser-Thr/Tyr_kinase_cat_dom"/>
</dbReference>
<evidence type="ECO:0000256" key="3">
    <source>
        <dbReference type="ARBA" id="ARBA00022679"/>
    </source>
</evidence>
<evidence type="ECO:0000256" key="2">
    <source>
        <dbReference type="ARBA" id="ARBA00022527"/>
    </source>
</evidence>
<evidence type="ECO:0000313" key="10">
    <source>
        <dbReference type="EMBL" id="GBC02158.1"/>
    </source>
</evidence>
<name>A0A2Z6RHC4_9GLOM</name>
<dbReference type="GO" id="GO:0005524">
    <property type="term" value="F:ATP binding"/>
    <property type="evidence" value="ECO:0007669"/>
    <property type="project" value="UniProtKB-KW"/>
</dbReference>
<proteinExistence type="predicted"/>
<evidence type="ECO:0000256" key="8">
    <source>
        <dbReference type="ARBA" id="ARBA00048679"/>
    </source>
</evidence>
<dbReference type="AlphaFoldDB" id="A0A2Z6RHC4"/>